<comment type="caution">
    <text evidence="1">The sequence shown here is derived from an EMBL/GenBank/DDBJ whole genome shotgun (WGS) entry which is preliminary data.</text>
</comment>
<gene>
    <name evidence="1" type="ORF">CTER_3641</name>
</gene>
<proteinExistence type="predicted"/>
<keyword evidence="2" id="KW-1185">Reference proteome</keyword>
<sequence length="60" mass="7199">MLECSLCDYYSQEKGKKVCLFTDHLFVKNPSDMKYYPCRDMSYQDYLSKQEKKEDIEIVA</sequence>
<dbReference type="AlphaFoldDB" id="S0FQ40"/>
<dbReference type="EMBL" id="AORV01000051">
    <property type="protein sequence ID" value="EMS70608.1"/>
    <property type="molecule type" value="Genomic_DNA"/>
</dbReference>
<dbReference type="PATRIC" id="fig|1195236.3.peg.3855"/>
<name>S0FQ40_RUMCE</name>
<dbReference type="Proteomes" id="UP000014155">
    <property type="component" value="Unassembled WGS sequence"/>
</dbReference>
<dbReference type="RefSeq" id="WP_004628045.1">
    <property type="nucleotide sequence ID" value="NZ_AORV01000051.1"/>
</dbReference>
<reference evidence="1 2" key="1">
    <citation type="journal article" date="2013" name="Genome Announc.">
        <title>Draft Genome Sequence of the Cellulolytic, Mesophilic, Anaerobic Bacterium Clostridium termitidis Strain CT1112 (DSM 5398).</title>
        <authorList>
            <person name="Lal S."/>
            <person name="Ramachandran U."/>
            <person name="Zhang X."/>
            <person name="Munir R."/>
            <person name="Sparling R."/>
            <person name="Levin D.B."/>
        </authorList>
    </citation>
    <scope>NUCLEOTIDE SEQUENCE [LARGE SCALE GENOMIC DNA]</scope>
    <source>
        <strain evidence="1 2">CT1112</strain>
    </source>
</reference>
<organism evidence="1 2">
    <name type="scientific">Ruminiclostridium cellobioparum subsp. termitidis CT1112</name>
    <dbReference type="NCBI Taxonomy" id="1195236"/>
    <lineage>
        <taxon>Bacteria</taxon>
        <taxon>Bacillati</taxon>
        <taxon>Bacillota</taxon>
        <taxon>Clostridia</taxon>
        <taxon>Eubacteriales</taxon>
        <taxon>Oscillospiraceae</taxon>
        <taxon>Ruminiclostridium</taxon>
    </lineage>
</organism>
<dbReference type="STRING" id="1195236.CTER_3641"/>
<protein>
    <submittedName>
        <fullName evidence="1">Uncharacterized protein</fullName>
    </submittedName>
</protein>
<evidence type="ECO:0000313" key="1">
    <source>
        <dbReference type="EMBL" id="EMS70608.1"/>
    </source>
</evidence>
<evidence type="ECO:0000313" key="2">
    <source>
        <dbReference type="Proteomes" id="UP000014155"/>
    </source>
</evidence>
<accession>S0FQ40</accession>